<protein>
    <submittedName>
        <fullName evidence="2">53-BP1_Tudor domain-containing protein</fullName>
    </submittedName>
</protein>
<dbReference type="InterPro" id="IPR015125">
    <property type="entry name" value="53-BP1_Tudor"/>
</dbReference>
<dbReference type="VEuPathDB" id="VectorBase:GBRI034770"/>
<name>A0A1A9WW90_9MUSC</name>
<feature type="domain" description="Tumour suppressor p53-binding protein-1 Tudor" evidence="1">
    <location>
        <begin position="21"/>
        <end position="118"/>
    </location>
</feature>
<organism evidence="2 3">
    <name type="scientific">Glossina brevipalpis</name>
    <dbReference type="NCBI Taxonomy" id="37001"/>
    <lineage>
        <taxon>Eukaryota</taxon>
        <taxon>Metazoa</taxon>
        <taxon>Ecdysozoa</taxon>
        <taxon>Arthropoda</taxon>
        <taxon>Hexapoda</taxon>
        <taxon>Insecta</taxon>
        <taxon>Pterygota</taxon>
        <taxon>Neoptera</taxon>
        <taxon>Endopterygota</taxon>
        <taxon>Diptera</taxon>
        <taxon>Brachycera</taxon>
        <taxon>Muscomorpha</taxon>
        <taxon>Hippoboscoidea</taxon>
        <taxon>Glossinidae</taxon>
        <taxon>Glossina</taxon>
    </lineage>
</organism>
<evidence type="ECO:0000259" key="1">
    <source>
        <dbReference type="Pfam" id="PF09038"/>
    </source>
</evidence>
<proteinExistence type="predicted"/>
<accession>A0A1A9WW90</accession>
<dbReference type="EnsemblMetazoa" id="GBRI034770-RA">
    <property type="protein sequence ID" value="GBRI034770-PA"/>
    <property type="gene ID" value="GBRI034770"/>
</dbReference>
<sequence>MVRANLDYNKKPKYEERVLVSTYFYSDRQPLKMSKGRKVLTYLENYASKIEGIPCNICVILCPQILTGLHVFYVFKDVFYSFKKVLQQQQQQQHNLHYVVDKYSALKSYRLKNVVLSVCTKSI</sequence>
<dbReference type="Proteomes" id="UP000091820">
    <property type="component" value="Unassembled WGS sequence"/>
</dbReference>
<evidence type="ECO:0000313" key="2">
    <source>
        <dbReference type="EnsemblMetazoa" id="GBRI034770-PA"/>
    </source>
</evidence>
<reference evidence="3" key="1">
    <citation type="submission" date="2014-03" db="EMBL/GenBank/DDBJ databases">
        <authorList>
            <person name="Aksoy S."/>
            <person name="Warren W."/>
            <person name="Wilson R.K."/>
        </authorList>
    </citation>
    <scope>NUCLEOTIDE SEQUENCE [LARGE SCALE GENOMIC DNA]</scope>
    <source>
        <strain evidence="3">IAEA</strain>
    </source>
</reference>
<dbReference type="Pfam" id="PF09038">
    <property type="entry name" value="53-BP1_Tudor"/>
    <property type="match status" value="1"/>
</dbReference>
<keyword evidence="3" id="KW-1185">Reference proteome</keyword>
<dbReference type="AlphaFoldDB" id="A0A1A9WW90"/>
<reference evidence="2" key="2">
    <citation type="submission" date="2020-05" db="UniProtKB">
        <authorList>
            <consortium name="EnsemblMetazoa"/>
        </authorList>
    </citation>
    <scope>IDENTIFICATION</scope>
    <source>
        <strain evidence="2">IAEA</strain>
    </source>
</reference>
<evidence type="ECO:0000313" key="3">
    <source>
        <dbReference type="Proteomes" id="UP000091820"/>
    </source>
</evidence>